<keyword evidence="2" id="KW-0012">Acyltransferase</keyword>
<dbReference type="Pfam" id="PF00583">
    <property type="entry name" value="Acetyltransf_1"/>
    <property type="match status" value="1"/>
</dbReference>
<gene>
    <name evidence="4" type="ORF">B0I31_107129</name>
</gene>
<reference evidence="4 5" key="1">
    <citation type="submission" date="2018-03" db="EMBL/GenBank/DDBJ databases">
        <title>Genomic Encyclopedia of Type Strains, Phase III (KMG-III): the genomes of soil and plant-associated and newly described type strains.</title>
        <authorList>
            <person name="Whitman W."/>
        </authorList>
    </citation>
    <scope>NUCLEOTIDE SEQUENCE [LARGE SCALE GENOMIC DNA]</scope>
    <source>
        <strain evidence="4 5">CGMCC 4.7097</strain>
    </source>
</reference>
<proteinExistence type="predicted"/>
<dbReference type="RefSeq" id="WP_106617197.1">
    <property type="nucleotide sequence ID" value="NZ_PYAX01000007.1"/>
</dbReference>
<dbReference type="EMBL" id="PYAX01000007">
    <property type="protein sequence ID" value="PSL54075.1"/>
    <property type="molecule type" value="Genomic_DNA"/>
</dbReference>
<evidence type="ECO:0000256" key="2">
    <source>
        <dbReference type="ARBA" id="ARBA00023315"/>
    </source>
</evidence>
<evidence type="ECO:0000259" key="3">
    <source>
        <dbReference type="PROSITE" id="PS51186"/>
    </source>
</evidence>
<comment type="caution">
    <text evidence="4">The sequence shown here is derived from an EMBL/GenBank/DDBJ whole genome shotgun (WGS) entry which is preliminary data.</text>
</comment>
<accession>A0A2P8I6K3</accession>
<dbReference type="SUPFAM" id="SSF55729">
    <property type="entry name" value="Acyl-CoA N-acyltransferases (Nat)"/>
    <property type="match status" value="1"/>
</dbReference>
<keyword evidence="5" id="KW-1185">Reference proteome</keyword>
<dbReference type="Gene3D" id="3.40.630.30">
    <property type="match status" value="1"/>
</dbReference>
<protein>
    <submittedName>
        <fullName evidence="4">Acetyltransferase (GNAT) family protein</fullName>
    </submittedName>
</protein>
<dbReference type="CDD" id="cd04301">
    <property type="entry name" value="NAT_SF"/>
    <property type="match status" value="1"/>
</dbReference>
<name>A0A2P8I6K3_SACCR</name>
<evidence type="ECO:0000313" key="5">
    <source>
        <dbReference type="Proteomes" id="UP000241118"/>
    </source>
</evidence>
<organism evidence="4 5">
    <name type="scientific">Saccharothrix carnea</name>
    <dbReference type="NCBI Taxonomy" id="1280637"/>
    <lineage>
        <taxon>Bacteria</taxon>
        <taxon>Bacillati</taxon>
        <taxon>Actinomycetota</taxon>
        <taxon>Actinomycetes</taxon>
        <taxon>Pseudonocardiales</taxon>
        <taxon>Pseudonocardiaceae</taxon>
        <taxon>Saccharothrix</taxon>
    </lineage>
</organism>
<dbReference type="InterPro" id="IPR000182">
    <property type="entry name" value="GNAT_dom"/>
</dbReference>
<dbReference type="PANTHER" id="PTHR43877">
    <property type="entry name" value="AMINOALKYLPHOSPHONATE N-ACETYLTRANSFERASE-RELATED-RELATED"/>
    <property type="match status" value="1"/>
</dbReference>
<dbReference type="InterPro" id="IPR050832">
    <property type="entry name" value="Bact_Acetyltransf"/>
</dbReference>
<dbReference type="OrthoDB" id="4774939at2"/>
<dbReference type="Proteomes" id="UP000241118">
    <property type="component" value="Unassembled WGS sequence"/>
</dbReference>
<feature type="domain" description="N-acetyltransferase" evidence="3">
    <location>
        <begin position="1"/>
        <end position="135"/>
    </location>
</feature>
<sequence>MDIRRITSLDAVLAAGHLFDDAPLEDATRAFLADDRHHLLIAYVDDEPAGFVSGVETIHPDKGVEMFLYELGVDDAHQRRGIATALIGRLIELARARGCTGVWTGTEKDNTAALATYRRAAAELDFDTVAVSWGF</sequence>
<dbReference type="PROSITE" id="PS51186">
    <property type="entry name" value="GNAT"/>
    <property type="match status" value="1"/>
</dbReference>
<dbReference type="InterPro" id="IPR016181">
    <property type="entry name" value="Acyl_CoA_acyltransferase"/>
</dbReference>
<dbReference type="AlphaFoldDB" id="A0A2P8I6K3"/>
<keyword evidence="1 4" id="KW-0808">Transferase</keyword>
<evidence type="ECO:0000313" key="4">
    <source>
        <dbReference type="EMBL" id="PSL54075.1"/>
    </source>
</evidence>
<evidence type="ECO:0000256" key="1">
    <source>
        <dbReference type="ARBA" id="ARBA00022679"/>
    </source>
</evidence>
<dbReference type="GO" id="GO:0016747">
    <property type="term" value="F:acyltransferase activity, transferring groups other than amino-acyl groups"/>
    <property type="evidence" value="ECO:0007669"/>
    <property type="project" value="InterPro"/>
</dbReference>